<sequence>MFETKDRNGIGSKWAEDEMMLLYQLKKAGKEFSEIADIMSDTFKNRRTYNANVCYKKWTGTDWEVFAKSVNDKETELKESEEKESEKQKIIESTLANQDKLVRREQARTSLMIDAMKSAVYRLPRPKSSDLSCNVKHTDKYRQEHVGILLSDLHIGASYTKEETGGLSEYNLEIFYKRLTILKEAVIEIVDRHRHVCDLPHLHIFCLGDIVAGMPDVGAWSSSYIDQDIYDQMFEGVAGLRDIIATWSRMFDKITFYGVYGNHGRMNRKGIVKDSTNWDRICYEFVKLSLVEYDNIEWKIPKAWWLMEKIQNHNFYITHGDGIRGSMGIPYPGVERAERNILGLMDEKPDYMLLGHFHSPAEIQTNSGRIILNGSFLGGDMYSLRDLRRKDRAEQKLFGIHEKKGITWSYNIHLE</sequence>
<gene>
    <name evidence="1" type="ORF">LCGC14_0661680</name>
</gene>
<dbReference type="Gene3D" id="3.60.21.10">
    <property type="match status" value="1"/>
</dbReference>
<organism evidence="1">
    <name type="scientific">marine sediment metagenome</name>
    <dbReference type="NCBI Taxonomy" id="412755"/>
    <lineage>
        <taxon>unclassified sequences</taxon>
        <taxon>metagenomes</taxon>
        <taxon>ecological metagenomes</taxon>
    </lineage>
</organism>
<name>A0A0F9U1P7_9ZZZZ</name>
<dbReference type="SUPFAM" id="SSF56300">
    <property type="entry name" value="Metallo-dependent phosphatases"/>
    <property type="match status" value="1"/>
</dbReference>
<dbReference type="EMBL" id="LAZR01001269">
    <property type="protein sequence ID" value="KKN47563.1"/>
    <property type="molecule type" value="Genomic_DNA"/>
</dbReference>
<proteinExistence type="predicted"/>
<reference evidence="1" key="1">
    <citation type="journal article" date="2015" name="Nature">
        <title>Complex archaea that bridge the gap between prokaryotes and eukaryotes.</title>
        <authorList>
            <person name="Spang A."/>
            <person name="Saw J.H."/>
            <person name="Jorgensen S.L."/>
            <person name="Zaremba-Niedzwiedzka K."/>
            <person name="Martijn J."/>
            <person name="Lind A.E."/>
            <person name="van Eijk R."/>
            <person name="Schleper C."/>
            <person name="Guy L."/>
            <person name="Ettema T.J."/>
        </authorList>
    </citation>
    <scope>NUCLEOTIDE SEQUENCE</scope>
</reference>
<comment type="caution">
    <text evidence="1">The sequence shown here is derived from an EMBL/GenBank/DDBJ whole genome shotgun (WGS) entry which is preliminary data.</text>
</comment>
<evidence type="ECO:0008006" key="2">
    <source>
        <dbReference type="Google" id="ProtNLM"/>
    </source>
</evidence>
<protein>
    <recommendedName>
        <fullName evidence="2">Calcineurin-like phosphoesterase domain-containing protein</fullName>
    </recommendedName>
</protein>
<dbReference type="InterPro" id="IPR029052">
    <property type="entry name" value="Metallo-depent_PP-like"/>
</dbReference>
<accession>A0A0F9U1P7</accession>
<evidence type="ECO:0000313" key="1">
    <source>
        <dbReference type="EMBL" id="KKN47563.1"/>
    </source>
</evidence>
<dbReference type="AlphaFoldDB" id="A0A0F9U1P7"/>